<dbReference type="EMBL" id="MAQA01000003">
    <property type="protein sequence ID" value="OCI32909.1"/>
    <property type="molecule type" value="Genomic_DNA"/>
</dbReference>
<organism evidence="2 3">
    <name type="scientific">Oerskovia enterophila</name>
    <dbReference type="NCBI Taxonomy" id="43678"/>
    <lineage>
        <taxon>Bacteria</taxon>
        <taxon>Bacillati</taxon>
        <taxon>Actinomycetota</taxon>
        <taxon>Actinomycetes</taxon>
        <taxon>Micrococcales</taxon>
        <taxon>Cellulomonadaceae</taxon>
        <taxon>Oerskovia</taxon>
    </lineage>
</organism>
<keyword evidence="3" id="KW-1185">Reference proteome</keyword>
<feature type="signal peptide" evidence="1">
    <location>
        <begin position="1"/>
        <end position="21"/>
    </location>
</feature>
<protein>
    <recommendedName>
        <fullName evidence="4">DUF4382 domain-containing protein</fullName>
    </recommendedName>
</protein>
<feature type="chain" id="PRO_5047269358" description="DUF4382 domain-containing protein" evidence="1">
    <location>
        <begin position="22"/>
        <end position="157"/>
    </location>
</feature>
<gene>
    <name evidence="2" type="ORF">OERS_05010</name>
</gene>
<proteinExistence type="predicted"/>
<keyword evidence="1" id="KW-0732">Signal</keyword>
<evidence type="ECO:0000313" key="3">
    <source>
        <dbReference type="Proteomes" id="UP000093412"/>
    </source>
</evidence>
<dbReference type="Proteomes" id="UP000093412">
    <property type="component" value="Unassembled WGS sequence"/>
</dbReference>
<evidence type="ECO:0000313" key="2">
    <source>
        <dbReference type="EMBL" id="OCI32909.1"/>
    </source>
</evidence>
<dbReference type="PROSITE" id="PS51257">
    <property type="entry name" value="PROKAR_LIPOPROTEIN"/>
    <property type="match status" value="1"/>
</dbReference>
<reference evidence="2 3" key="1">
    <citation type="submission" date="2016-06" db="EMBL/GenBank/DDBJ databases">
        <title>Genome sequence of Oerskovia enterophila DSM 43852.</title>
        <authorList>
            <person name="Poehlein A."/>
            <person name="Jag V."/>
            <person name="Bengelsdorf F.R."/>
            <person name="Daniel R."/>
            <person name="Duerre P."/>
        </authorList>
    </citation>
    <scope>NUCLEOTIDE SEQUENCE [LARGE SCALE GENOMIC DNA]</scope>
    <source>
        <strain evidence="2 3">DSM 43852</strain>
    </source>
</reference>
<dbReference type="RefSeq" id="WP_068624161.1">
    <property type="nucleotide sequence ID" value="NZ_MAQA01000003.1"/>
</dbReference>
<sequence length="157" mass="15987">MNRSLTAAAVLAVLLVTGCTADTREGPTTADPTLIGAELTMDVVLNDDGTVTVTAESNLPDGTELGASVFAEGVFNASDQAVLQDGEAEFGPFSQKGSALPAGAYDVSVTMPIARNQPDEVKAIIGEHGENLTGAQVSTEDITGDAVVVTSEPLIIP</sequence>
<comment type="caution">
    <text evidence="2">The sequence shown here is derived from an EMBL/GenBank/DDBJ whole genome shotgun (WGS) entry which is preliminary data.</text>
</comment>
<name>A0ABX2Y8L1_9CELL</name>
<evidence type="ECO:0000256" key="1">
    <source>
        <dbReference type="SAM" id="SignalP"/>
    </source>
</evidence>
<accession>A0ABX2Y8L1</accession>
<evidence type="ECO:0008006" key="4">
    <source>
        <dbReference type="Google" id="ProtNLM"/>
    </source>
</evidence>